<gene>
    <name evidence="2" type="ORF">Q0590_32955</name>
</gene>
<comment type="caution">
    <text evidence="2">The sequence shown here is derived from an EMBL/GenBank/DDBJ whole genome shotgun (WGS) entry which is preliminary data.</text>
</comment>
<reference evidence="2" key="1">
    <citation type="submission" date="2023-07" db="EMBL/GenBank/DDBJ databases">
        <title>The genome sequence of Rhodocytophaga aerolata KACC 12507.</title>
        <authorList>
            <person name="Zhang X."/>
        </authorList>
    </citation>
    <scope>NUCLEOTIDE SEQUENCE</scope>
    <source>
        <strain evidence="2">KACC 12507</strain>
    </source>
</reference>
<evidence type="ECO:0000259" key="1">
    <source>
        <dbReference type="Pfam" id="PF13788"/>
    </source>
</evidence>
<dbReference type="RefSeq" id="WP_302041930.1">
    <property type="nucleotide sequence ID" value="NZ_JAUKPO010000043.1"/>
</dbReference>
<accession>A0ABT8RG91</accession>
<dbReference type="EMBL" id="JAUKPO010000043">
    <property type="protein sequence ID" value="MDO1451130.1"/>
    <property type="molecule type" value="Genomic_DNA"/>
</dbReference>
<proteinExistence type="predicted"/>
<dbReference type="InterPro" id="IPR025438">
    <property type="entry name" value="DUF4180"/>
</dbReference>
<evidence type="ECO:0000313" key="2">
    <source>
        <dbReference type="EMBL" id="MDO1451130.1"/>
    </source>
</evidence>
<sequence length="122" mass="13646">MRIEIREIKGITLAEVISESLVIGNLQDALELIGNCGYQGVDKVIVQEHNITPDFFDLKTGLAGEVLQKFSTYGLSIAIIGDFSKYSSKSLQDFIYESNKSNRVNFFPSVQEVKERLISTSH</sequence>
<name>A0ABT8RG91_9BACT</name>
<evidence type="ECO:0000313" key="3">
    <source>
        <dbReference type="Proteomes" id="UP001168528"/>
    </source>
</evidence>
<feature type="domain" description="DUF4180" evidence="1">
    <location>
        <begin position="10"/>
        <end position="117"/>
    </location>
</feature>
<organism evidence="2 3">
    <name type="scientific">Rhodocytophaga aerolata</name>
    <dbReference type="NCBI Taxonomy" id="455078"/>
    <lineage>
        <taxon>Bacteria</taxon>
        <taxon>Pseudomonadati</taxon>
        <taxon>Bacteroidota</taxon>
        <taxon>Cytophagia</taxon>
        <taxon>Cytophagales</taxon>
        <taxon>Rhodocytophagaceae</taxon>
        <taxon>Rhodocytophaga</taxon>
    </lineage>
</organism>
<keyword evidence="3" id="KW-1185">Reference proteome</keyword>
<dbReference type="Pfam" id="PF13788">
    <property type="entry name" value="DUF4180"/>
    <property type="match status" value="1"/>
</dbReference>
<dbReference type="Proteomes" id="UP001168528">
    <property type="component" value="Unassembled WGS sequence"/>
</dbReference>
<protein>
    <submittedName>
        <fullName evidence="2">DUF4180 domain-containing protein</fullName>
    </submittedName>
</protein>